<reference evidence="2 3" key="1">
    <citation type="submission" date="2019-05" db="EMBL/GenBank/DDBJ databases">
        <authorList>
            <person name="Zhang J.-Y."/>
            <person name="Feg X."/>
            <person name="Du Z.-J."/>
        </authorList>
    </citation>
    <scope>NUCLEOTIDE SEQUENCE [LARGE SCALE GENOMIC DNA]</scope>
    <source>
        <strain evidence="2 3">RZ26</strain>
    </source>
</reference>
<proteinExistence type="predicted"/>
<dbReference type="RefSeq" id="WP_138657534.1">
    <property type="nucleotide sequence ID" value="NZ_VATY01000001.1"/>
</dbReference>
<dbReference type="EMBL" id="VATY01000001">
    <property type="protein sequence ID" value="TMM59544.1"/>
    <property type="molecule type" value="Genomic_DNA"/>
</dbReference>
<gene>
    <name evidence="2" type="ORF">FEE95_01205</name>
</gene>
<dbReference type="Proteomes" id="UP000310314">
    <property type="component" value="Unassembled WGS sequence"/>
</dbReference>
<dbReference type="InterPro" id="IPR018750">
    <property type="entry name" value="DUF2306_membrane"/>
</dbReference>
<keyword evidence="3" id="KW-1185">Reference proteome</keyword>
<comment type="caution">
    <text evidence="2">The sequence shown here is derived from an EMBL/GenBank/DDBJ whole genome shotgun (WGS) entry which is preliminary data.</text>
</comment>
<feature type="transmembrane region" description="Helical" evidence="1">
    <location>
        <begin position="9"/>
        <end position="32"/>
    </location>
</feature>
<feature type="transmembrane region" description="Helical" evidence="1">
    <location>
        <begin position="116"/>
        <end position="137"/>
    </location>
</feature>
<feature type="transmembrane region" description="Helical" evidence="1">
    <location>
        <begin position="149"/>
        <end position="169"/>
    </location>
</feature>
<dbReference type="AlphaFoldDB" id="A0A5S3QNS5"/>
<accession>A0A5S3QNS5</accession>
<evidence type="ECO:0000313" key="2">
    <source>
        <dbReference type="EMBL" id="TMM59544.1"/>
    </source>
</evidence>
<organism evidence="2 3">
    <name type="scientific">Maribacter algarum</name>
    <name type="common">ex Zhang et al. 2020</name>
    <dbReference type="NCBI Taxonomy" id="2578118"/>
    <lineage>
        <taxon>Bacteria</taxon>
        <taxon>Pseudomonadati</taxon>
        <taxon>Bacteroidota</taxon>
        <taxon>Flavobacteriia</taxon>
        <taxon>Flavobacteriales</taxon>
        <taxon>Flavobacteriaceae</taxon>
        <taxon>Maribacter</taxon>
    </lineage>
</organism>
<feature type="transmembrane region" description="Helical" evidence="1">
    <location>
        <begin position="93"/>
        <end position="110"/>
    </location>
</feature>
<dbReference type="OrthoDB" id="6385003at2"/>
<keyword evidence="1" id="KW-0812">Transmembrane</keyword>
<feature type="transmembrane region" description="Helical" evidence="1">
    <location>
        <begin position="52"/>
        <end position="73"/>
    </location>
</feature>
<sequence>MNKIGNKIAWFLFAFLAIGVSLYPILYGYLAYIDVEEALRSRKTAELLADVFWNTGFYTHISFGGLALLVGWVQFSKRFRNANLKRHRLIGKIYMIAVGISGLAGLYIAFYATGGVIAKLGFGSLAVIWLYTTFKGYQTIRNGDIQKHEIYMIYSYAACFAAVTLRIWLPMLSTAFGGFIPAYRIVAWLCWVPNMIFAYFWVRRKSLATV</sequence>
<name>A0A5S3QNS5_9FLAO</name>
<feature type="transmembrane region" description="Helical" evidence="1">
    <location>
        <begin position="181"/>
        <end position="202"/>
    </location>
</feature>
<protein>
    <submittedName>
        <fullName evidence="2">DUF2306 domain-containing protein</fullName>
    </submittedName>
</protein>
<keyword evidence="1" id="KW-0472">Membrane</keyword>
<evidence type="ECO:0000256" key="1">
    <source>
        <dbReference type="SAM" id="Phobius"/>
    </source>
</evidence>
<dbReference type="Pfam" id="PF10067">
    <property type="entry name" value="DUF2306"/>
    <property type="match status" value="1"/>
</dbReference>
<evidence type="ECO:0000313" key="3">
    <source>
        <dbReference type="Proteomes" id="UP000310314"/>
    </source>
</evidence>
<keyword evidence="1" id="KW-1133">Transmembrane helix</keyword>